<proteinExistence type="predicted"/>
<organism evidence="1 2">
    <name type="scientific">Kroppenstedtia pulmonis</name>
    <dbReference type="NCBI Taxonomy" id="1380685"/>
    <lineage>
        <taxon>Bacteria</taxon>
        <taxon>Bacillati</taxon>
        <taxon>Bacillota</taxon>
        <taxon>Bacilli</taxon>
        <taxon>Bacillales</taxon>
        <taxon>Thermoactinomycetaceae</taxon>
        <taxon>Kroppenstedtia</taxon>
    </lineage>
</organism>
<dbReference type="AlphaFoldDB" id="A0A7D4BV01"/>
<gene>
    <name evidence="1" type="ORF">GXN76_03075</name>
</gene>
<name>A0A7D4BV01_9BACL</name>
<dbReference type="KEGG" id="kpul:GXN76_03075"/>
<evidence type="ECO:0000313" key="1">
    <source>
        <dbReference type="EMBL" id="QKG83553.1"/>
    </source>
</evidence>
<accession>A0A7D4BV01</accession>
<sequence>MTRVVGSAHSQGQGRMIQEQRIGGITRFQDLDCIGDHETISMFAGIALIIFEITNVDP</sequence>
<dbReference type="Proteomes" id="UP000503088">
    <property type="component" value="Chromosome"/>
</dbReference>
<dbReference type="EMBL" id="CP048104">
    <property type="protein sequence ID" value="QKG83553.1"/>
    <property type="molecule type" value="Genomic_DNA"/>
</dbReference>
<reference evidence="1 2" key="1">
    <citation type="submission" date="2020-01" db="EMBL/GenBank/DDBJ databases">
        <authorList>
            <person name="Gulvik C.A."/>
            <person name="Batra D.G."/>
        </authorList>
    </citation>
    <scope>NUCLEOTIDE SEQUENCE [LARGE SCALE GENOMIC DNA]</scope>
    <source>
        <strain evidence="1 2">W9323</strain>
    </source>
</reference>
<protein>
    <submittedName>
        <fullName evidence="1">Uncharacterized protein</fullName>
    </submittedName>
</protein>
<dbReference type="RefSeq" id="WP_173220401.1">
    <property type="nucleotide sequence ID" value="NZ_CP048104.1"/>
</dbReference>
<keyword evidence="2" id="KW-1185">Reference proteome</keyword>
<evidence type="ECO:0000313" key="2">
    <source>
        <dbReference type="Proteomes" id="UP000503088"/>
    </source>
</evidence>